<keyword evidence="2" id="KW-1185">Reference proteome</keyword>
<accession>A0ACB9LTD6</accession>
<gene>
    <name evidence="1" type="ORF">L6164_027443</name>
</gene>
<reference evidence="1 2" key="1">
    <citation type="journal article" date="2022" name="DNA Res.">
        <title>Chromosomal-level genome assembly of the orchid tree Bauhinia variegata (Leguminosae; Cercidoideae) supports the allotetraploid origin hypothesis of Bauhinia.</title>
        <authorList>
            <person name="Zhong Y."/>
            <person name="Chen Y."/>
            <person name="Zheng D."/>
            <person name="Pang J."/>
            <person name="Liu Y."/>
            <person name="Luo S."/>
            <person name="Meng S."/>
            <person name="Qian L."/>
            <person name="Wei D."/>
            <person name="Dai S."/>
            <person name="Zhou R."/>
        </authorList>
    </citation>
    <scope>NUCLEOTIDE SEQUENCE [LARGE SCALE GENOMIC DNA]</scope>
    <source>
        <strain evidence="1">BV-YZ2020</strain>
    </source>
</reference>
<proteinExistence type="predicted"/>
<evidence type="ECO:0000313" key="1">
    <source>
        <dbReference type="EMBL" id="KAI4314546.1"/>
    </source>
</evidence>
<evidence type="ECO:0000313" key="2">
    <source>
        <dbReference type="Proteomes" id="UP000828941"/>
    </source>
</evidence>
<protein>
    <submittedName>
        <fullName evidence="1">Uncharacterized protein</fullName>
    </submittedName>
</protein>
<comment type="caution">
    <text evidence="1">The sequence shown here is derived from an EMBL/GenBank/DDBJ whole genome shotgun (WGS) entry which is preliminary data.</text>
</comment>
<dbReference type="Proteomes" id="UP000828941">
    <property type="component" value="Chromosome 11"/>
</dbReference>
<sequence>MKEGIVEAESGHRHSHGQGSTLAAPESKREVSVRPDVKDAAMKILRSRDAYKGFEELQDKPPRVEVFGWCLYEFCSYFIQTLLIPVVFPLIISQLQQLSTDPVQAWLKDHQGFTCGEKEITLYSKLTERTIRVSGSNFSSFEWTSIAWAVGIGLVAPILGFVSYHLDGQFPTLITTVATGVGVFFCLPAGFFRTTKIFIPYIAGIVTAITVAVASHTHHLGLMLRGYTGPILSKNQFPIRQGISGWLSLYSTAAGSLGAAIIAAFTYHMLREPKDDELLSLWIVSIFSGLLWLLGILHVFTATSRSSDSISFSSKFHPFSVFRYPHALGGLAAVFLSSFSTMCIFTGGVIFIVGQLCIKPVHLLLFWLTYFLFPVLSLPLLQPLQHLIKANSVKMQILGFLLSIFSSGFGFYFHDNQWRWGHLLIFGAIQSTSTGLLHAFGRVLVLDCAPSGKEGAFSIWFAWIRAVGLCAGFTVGSVVPGRIRTSLGAAFCAAISGIFLLLFGNISDVAGAVDAGHVTEDSERSSTVPVHGLDSKPPVIV</sequence>
<name>A0ACB9LTD6_BAUVA</name>
<dbReference type="EMBL" id="CM039436">
    <property type="protein sequence ID" value="KAI4314546.1"/>
    <property type="molecule type" value="Genomic_DNA"/>
</dbReference>
<organism evidence="1 2">
    <name type="scientific">Bauhinia variegata</name>
    <name type="common">Purple orchid tree</name>
    <name type="synonym">Phanera variegata</name>
    <dbReference type="NCBI Taxonomy" id="167791"/>
    <lineage>
        <taxon>Eukaryota</taxon>
        <taxon>Viridiplantae</taxon>
        <taxon>Streptophyta</taxon>
        <taxon>Embryophyta</taxon>
        <taxon>Tracheophyta</taxon>
        <taxon>Spermatophyta</taxon>
        <taxon>Magnoliopsida</taxon>
        <taxon>eudicotyledons</taxon>
        <taxon>Gunneridae</taxon>
        <taxon>Pentapetalae</taxon>
        <taxon>rosids</taxon>
        <taxon>fabids</taxon>
        <taxon>Fabales</taxon>
        <taxon>Fabaceae</taxon>
        <taxon>Cercidoideae</taxon>
        <taxon>Cercideae</taxon>
        <taxon>Bauhiniinae</taxon>
        <taxon>Bauhinia</taxon>
    </lineage>
</organism>